<keyword evidence="8" id="KW-1015">Disulfide bond</keyword>
<dbReference type="FunFam" id="2.40.10.10:FF:000146">
    <property type="entry name" value="Serine protease 53"/>
    <property type="match status" value="1"/>
</dbReference>
<gene>
    <name evidence="12" type="ORF">TNCT_510991</name>
</gene>
<evidence type="ECO:0000256" key="9">
    <source>
        <dbReference type="SAM" id="MobiDB-lite"/>
    </source>
</evidence>
<evidence type="ECO:0000256" key="7">
    <source>
        <dbReference type="ARBA" id="ARBA00023145"/>
    </source>
</evidence>
<dbReference type="PROSITE" id="PS00134">
    <property type="entry name" value="TRYPSIN_HIS"/>
    <property type="match status" value="1"/>
</dbReference>
<feature type="chain" id="PRO_5036447116" evidence="10">
    <location>
        <begin position="25"/>
        <end position="399"/>
    </location>
</feature>
<dbReference type="GO" id="GO:0005576">
    <property type="term" value="C:extracellular region"/>
    <property type="evidence" value="ECO:0007669"/>
    <property type="project" value="UniProtKB-SubCell"/>
</dbReference>
<dbReference type="InterPro" id="IPR009003">
    <property type="entry name" value="Peptidase_S1_PA"/>
</dbReference>
<evidence type="ECO:0000256" key="3">
    <source>
        <dbReference type="ARBA" id="ARBA00022670"/>
    </source>
</evidence>
<dbReference type="PANTHER" id="PTHR24258">
    <property type="entry name" value="SERINE PROTEASE-RELATED"/>
    <property type="match status" value="1"/>
</dbReference>
<dbReference type="InterPro" id="IPR043504">
    <property type="entry name" value="Peptidase_S1_PA_chymotrypsin"/>
</dbReference>
<sequence>MKYFQLEKVWIAIVLFIFVSEISAQRIRFPEGERGSNNINENCPAGTRCIEISRCRGNALRSIRGEPRECGYSYNWRRRICCPERTGRLGPAPRPQSAPERNVPNRPVPERNVPNWEVPSRSLPGRPPLPAAANPGPVNTNRECGRSNAVTGFILGGEEAEQGAWPWMAAILMRDRTGTLAPWCSGFMITRRHVISAAHCFDRRNTSLYAARVGHIDQNQGQEYSIAQIAVPQTYVRGRYYDDIAVLTLSRDVNTPNVSAICLPPSREYRNLTGMGTTVAGWGSTRSGGPMSMRLRQLGAMPVISNYQCNQAFRERLSGFGNQFPEGITPGFICAGFLNEQGKDSCGGDSGAPLMFQDRDQWYAVGIVSFGYACGRQGYPGGYTRISQYLNWINRNIRN</sequence>
<dbReference type="Gene3D" id="2.40.10.10">
    <property type="entry name" value="Trypsin-like serine proteases"/>
    <property type="match status" value="1"/>
</dbReference>
<evidence type="ECO:0000256" key="10">
    <source>
        <dbReference type="SAM" id="SignalP"/>
    </source>
</evidence>
<dbReference type="InterPro" id="IPR001314">
    <property type="entry name" value="Peptidase_S1A"/>
</dbReference>
<feature type="domain" description="Peptidase S1" evidence="11">
    <location>
        <begin position="154"/>
        <end position="398"/>
    </location>
</feature>
<feature type="compositionally biased region" description="Low complexity" evidence="9">
    <location>
        <begin position="99"/>
        <end position="124"/>
    </location>
</feature>
<reference evidence="12" key="1">
    <citation type="submission" date="2020-07" db="EMBL/GenBank/DDBJ databases">
        <title>Multicomponent nature underlies the extraordinary mechanical properties of spider dragline silk.</title>
        <authorList>
            <person name="Kono N."/>
            <person name="Nakamura H."/>
            <person name="Mori M."/>
            <person name="Yoshida Y."/>
            <person name="Ohtoshi R."/>
            <person name="Malay A.D."/>
            <person name="Moran D.A.P."/>
            <person name="Tomita M."/>
            <person name="Numata K."/>
            <person name="Arakawa K."/>
        </authorList>
    </citation>
    <scope>NUCLEOTIDE SEQUENCE</scope>
</reference>
<dbReference type="PANTHER" id="PTHR24258:SF134">
    <property type="entry name" value="AGAP011908-PA"/>
    <property type="match status" value="1"/>
</dbReference>
<organism evidence="12 13">
    <name type="scientific">Trichonephila clavata</name>
    <name type="common">Joro spider</name>
    <name type="synonym">Nephila clavata</name>
    <dbReference type="NCBI Taxonomy" id="2740835"/>
    <lineage>
        <taxon>Eukaryota</taxon>
        <taxon>Metazoa</taxon>
        <taxon>Ecdysozoa</taxon>
        <taxon>Arthropoda</taxon>
        <taxon>Chelicerata</taxon>
        <taxon>Arachnida</taxon>
        <taxon>Araneae</taxon>
        <taxon>Araneomorphae</taxon>
        <taxon>Entelegynae</taxon>
        <taxon>Araneoidea</taxon>
        <taxon>Nephilidae</taxon>
        <taxon>Trichonephila</taxon>
    </lineage>
</organism>
<dbReference type="Pfam" id="PF00089">
    <property type="entry name" value="Trypsin"/>
    <property type="match status" value="1"/>
</dbReference>
<evidence type="ECO:0000256" key="5">
    <source>
        <dbReference type="ARBA" id="ARBA00022801"/>
    </source>
</evidence>
<evidence type="ECO:0000256" key="4">
    <source>
        <dbReference type="ARBA" id="ARBA00022729"/>
    </source>
</evidence>
<evidence type="ECO:0000313" key="13">
    <source>
        <dbReference type="Proteomes" id="UP000887116"/>
    </source>
</evidence>
<feature type="signal peptide" evidence="10">
    <location>
        <begin position="1"/>
        <end position="24"/>
    </location>
</feature>
<keyword evidence="7" id="KW-0865">Zymogen</keyword>
<evidence type="ECO:0000256" key="8">
    <source>
        <dbReference type="ARBA" id="ARBA00023157"/>
    </source>
</evidence>
<accession>A0A8X6L9Z4</accession>
<feature type="region of interest" description="Disordered" evidence="9">
    <location>
        <begin position="87"/>
        <end position="142"/>
    </location>
</feature>
<dbReference type="CDD" id="cd00190">
    <property type="entry name" value="Tryp_SPc"/>
    <property type="match status" value="1"/>
</dbReference>
<proteinExistence type="predicted"/>
<dbReference type="PRINTS" id="PR00722">
    <property type="entry name" value="CHYMOTRYPSIN"/>
</dbReference>
<keyword evidence="4 10" id="KW-0732">Signal</keyword>
<dbReference type="PROSITE" id="PS50240">
    <property type="entry name" value="TRYPSIN_DOM"/>
    <property type="match status" value="1"/>
</dbReference>
<dbReference type="AlphaFoldDB" id="A0A8X6L9Z4"/>
<dbReference type="Proteomes" id="UP000887116">
    <property type="component" value="Unassembled WGS sequence"/>
</dbReference>
<dbReference type="InterPro" id="IPR001254">
    <property type="entry name" value="Trypsin_dom"/>
</dbReference>
<keyword evidence="3" id="KW-0645">Protease</keyword>
<dbReference type="InterPro" id="IPR018114">
    <property type="entry name" value="TRYPSIN_HIS"/>
</dbReference>
<dbReference type="GO" id="GO:0004252">
    <property type="term" value="F:serine-type endopeptidase activity"/>
    <property type="evidence" value="ECO:0007669"/>
    <property type="project" value="InterPro"/>
</dbReference>
<name>A0A8X6L9Z4_TRICU</name>
<evidence type="ECO:0000256" key="2">
    <source>
        <dbReference type="ARBA" id="ARBA00022525"/>
    </source>
</evidence>
<dbReference type="OrthoDB" id="6422349at2759"/>
<dbReference type="EMBL" id="BMAO01015480">
    <property type="protein sequence ID" value="GFR01990.1"/>
    <property type="molecule type" value="Genomic_DNA"/>
</dbReference>
<keyword evidence="13" id="KW-1185">Reference proteome</keyword>
<evidence type="ECO:0000259" key="11">
    <source>
        <dbReference type="PROSITE" id="PS50240"/>
    </source>
</evidence>
<dbReference type="GO" id="GO:0006508">
    <property type="term" value="P:proteolysis"/>
    <property type="evidence" value="ECO:0007669"/>
    <property type="project" value="UniProtKB-KW"/>
</dbReference>
<comment type="caution">
    <text evidence="12">The sequence shown here is derived from an EMBL/GenBank/DDBJ whole genome shotgun (WGS) entry which is preliminary data.</text>
</comment>
<comment type="subcellular location">
    <subcellularLocation>
        <location evidence="1">Secreted</location>
    </subcellularLocation>
</comment>
<protein>
    <submittedName>
        <fullName evidence="12">Clotting factor B</fullName>
    </submittedName>
</protein>
<dbReference type="SUPFAM" id="SSF50494">
    <property type="entry name" value="Trypsin-like serine proteases"/>
    <property type="match status" value="1"/>
</dbReference>
<evidence type="ECO:0000313" key="12">
    <source>
        <dbReference type="EMBL" id="GFR01990.1"/>
    </source>
</evidence>
<evidence type="ECO:0000256" key="6">
    <source>
        <dbReference type="ARBA" id="ARBA00022825"/>
    </source>
</evidence>
<keyword evidence="6" id="KW-0720">Serine protease</keyword>
<keyword evidence="5" id="KW-0378">Hydrolase</keyword>
<evidence type="ECO:0000256" key="1">
    <source>
        <dbReference type="ARBA" id="ARBA00004613"/>
    </source>
</evidence>
<keyword evidence="2" id="KW-0964">Secreted</keyword>
<dbReference type="SMART" id="SM00020">
    <property type="entry name" value="Tryp_SPc"/>
    <property type="match status" value="1"/>
</dbReference>